<evidence type="ECO:0000256" key="5">
    <source>
        <dbReference type="SAM" id="MobiDB-lite"/>
    </source>
</evidence>
<keyword evidence="4" id="KW-0233">DNA recombination</keyword>
<dbReference type="PANTHER" id="PTHR30629:SF2">
    <property type="entry name" value="PROPHAGE INTEGRASE INTS-RELATED"/>
    <property type="match status" value="1"/>
</dbReference>
<evidence type="ECO:0000313" key="7">
    <source>
        <dbReference type="EMBL" id="CUK26238.1"/>
    </source>
</evidence>
<keyword evidence="2" id="KW-0229">DNA integration</keyword>
<dbReference type="InterPro" id="IPR002104">
    <property type="entry name" value="Integrase_catalytic"/>
</dbReference>
<protein>
    <submittedName>
        <fullName evidence="7">Site-specific tyrosine recombinase XerC</fullName>
    </submittedName>
</protein>
<feature type="domain" description="Tyr recombinase" evidence="6">
    <location>
        <begin position="157"/>
        <end position="341"/>
    </location>
</feature>
<dbReference type="SUPFAM" id="SSF56349">
    <property type="entry name" value="DNA breaking-rejoining enzymes"/>
    <property type="match status" value="1"/>
</dbReference>
<keyword evidence="8" id="KW-1185">Reference proteome</keyword>
<dbReference type="InterPro" id="IPR010998">
    <property type="entry name" value="Integrase_recombinase_N"/>
</dbReference>
<dbReference type="InterPro" id="IPR011010">
    <property type="entry name" value="DNA_brk_join_enz"/>
</dbReference>
<evidence type="ECO:0000256" key="4">
    <source>
        <dbReference type="ARBA" id="ARBA00023172"/>
    </source>
</evidence>
<sequence length="370" mass="41592">MTLVRVKGFKIFKDRHGKTRCYHRATGHKIDIEKSPIGSAEFFAECETIRAIADAQKAKAPKAGTLGALFQTYFQTEHFQNLAEATRRDYRKCADFLEPIKGTPIHVIDTPLIAGVHDKAAKKIGWRRANMVRTLLSEVFRYNIPKGLISANFAKDVIPKRRPRDRAYANRPWTIEERDTVLGNAKPHVRVALALMMNTGLDPSDALRLRNDQVDGGTIWGVRGKTGEEVAIPVSPTLKAALDRMPKHEAETVLSNSRGEAWTYNGFSTVWHRFKIKLEEEGLIAPGLTLKGLRHTVATTLREAGLDERRIADLLGQKTPSMARHYSRSANLAEKNRETMAALEKENERRAKIVKPSPKSVKPDQNEDQT</sequence>
<accession>A0A0P1IW16</accession>
<feature type="region of interest" description="Disordered" evidence="5">
    <location>
        <begin position="330"/>
        <end position="370"/>
    </location>
</feature>
<feature type="compositionally biased region" description="Basic and acidic residues" evidence="5">
    <location>
        <begin position="334"/>
        <end position="351"/>
    </location>
</feature>
<dbReference type="PROSITE" id="PS51898">
    <property type="entry name" value="TYR_RECOMBINASE"/>
    <property type="match status" value="1"/>
</dbReference>
<evidence type="ECO:0000259" key="6">
    <source>
        <dbReference type="PROSITE" id="PS51898"/>
    </source>
</evidence>
<dbReference type="Gene3D" id="1.10.443.10">
    <property type="entry name" value="Intergrase catalytic core"/>
    <property type="match status" value="1"/>
</dbReference>
<comment type="similarity">
    <text evidence="1">Belongs to the 'phage' integrase family.</text>
</comment>
<keyword evidence="3" id="KW-0238">DNA-binding</keyword>
<dbReference type="GO" id="GO:0003677">
    <property type="term" value="F:DNA binding"/>
    <property type="evidence" value="ECO:0007669"/>
    <property type="project" value="UniProtKB-KW"/>
</dbReference>
<dbReference type="EMBL" id="CYUE01000020">
    <property type="protein sequence ID" value="CUK26238.1"/>
    <property type="molecule type" value="Genomic_DNA"/>
</dbReference>
<reference evidence="8" key="1">
    <citation type="submission" date="2015-09" db="EMBL/GenBank/DDBJ databases">
        <authorList>
            <person name="Rodrigo-Torres Lidia"/>
            <person name="Arahal R.David."/>
        </authorList>
    </citation>
    <scope>NUCLEOTIDE SEQUENCE [LARGE SCALE GENOMIC DNA]</scope>
    <source>
        <strain evidence="8">CECT 5114</strain>
    </source>
</reference>
<dbReference type="Gene3D" id="1.10.150.130">
    <property type="match status" value="1"/>
</dbReference>
<evidence type="ECO:0000256" key="1">
    <source>
        <dbReference type="ARBA" id="ARBA00008857"/>
    </source>
</evidence>
<organism evidence="7 8">
    <name type="scientific">Cognatishimia activa</name>
    <dbReference type="NCBI Taxonomy" id="1715691"/>
    <lineage>
        <taxon>Bacteria</taxon>
        <taxon>Pseudomonadati</taxon>
        <taxon>Pseudomonadota</taxon>
        <taxon>Alphaproteobacteria</taxon>
        <taxon>Rhodobacterales</taxon>
        <taxon>Paracoccaceae</taxon>
        <taxon>Cognatishimia</taxon>
    </lineage>
</organism>
<gene>
    <name evidence="7" type="ORF">TA5114_02047</name>
</gene>
<evidence type="ECO:0000256" key="2">
    <source>
        <dbReference type="ARBA" id="ARBA00022908"/>
    </source>
</evidence>
<dbReference type="InterPro" id="IPR013762">
    <property type="entry name" value="Integrase-like_cat_sf"/>
</dbReference>
<name>A0A0P1IW16_9RHOB</name>
<dbReference type="STRING" id="1715691.TA5113_01978"/>
<dbReference type="InterPro" id="IPR050808">
    <property type="entry name" value="Phage_Integrase"/>
</dbReference>
<evidence type="ECO:0000313" key="8">
    <source>
        <dbReference type="Proteomes" id="UP000051184"/>
    </source>
</evidence>
<dbReference type="Proteomes" id="UP000051184">
    <property type="component" value="Unassembled WGS sequence"/>
</dbReference>
<dbReference type="PANTHER" id="PTHR30629">
    <property type="entry name" value="PROPHAGE INTEGRASE"/>
    <property type="match status" value="1"/>
</dbReference>
<evidence type="ECO:0000256" key="3">
    <source>
        <dbReference type="ARBA" id="ARBA00023125"/>
    </source>
</evidence>
<dbReference type="RefSeq" id="WP_058315160.1">
    <property type="nucleotide sequence ID" value="NZ_CYTO01000020.1"/>
</dbReference>
<dbReference type="OrthoDB" id="7510934at2"/>
<feature type="compositionally biased region" description="Basic and acidic residues" evidence="5">
    <location>
        <begin position="361"/>
        <end position="370"/>
    </location>
</feature>
<proteinExistence type="inferred from homology"/>
<dbReference type="GO" id="GO:0006310">
    <property type="term" value="P:DNA recombination"/>
    <property type="evidence" value="ECO:0007669"/>
    <property type="project" value="UniProtKB-KW"/>
</dbReference>
<dbReference type="GO" id="GO:0015074">
    <property type="term" value="P:DNA integration"/>
    <property type="evidence" value="ECO:0007669"/>
    <property type="project" value="UniProtKB-KW"/>
</dbReference>
<dbReference type="Pfam" id="PF00589">
    <property type="entry name" value="Phage_integrase"/>
    <property type="match status" value="1"/>
</dbReference>
<dbReference type="AlphaFoldDB" id="A0A0P1IW16"/>